<protein>
    <submittedName>
        <fullName evidence="2">Uncharacterized protein</fullName>
    </submittedName>
</protein>
<accession>A0ABU6U6U8</accession>
<name>A0ABU6U6U8_9FABA</name>
<evidence type="ECO:0000313" key="2">
    <source>
        <dbReference type="EMBL" id="MED6156155.1"/>
    </source>
</evidence>
<proteinExistence type="predicted"/>
<organism evidence="2 3">
    <name type="scientific">Stylosanthes scabra</name>
    <dbReference type="NCBI Taxonomy" id="79078"/>
    <lineage>
        <taxon>Eukaryota</taxon>
        <taxon>Viridiplantae</taxon>
        <taxon>Streptophyta</taxon>
        <taxon>Embryophyta</taxon>
        <taxon>Tracheophyta</taxon>
        <taxon>Spermatophyta</taxon>
        <taxon>Magnoliopsida</taxon>
        <taxon>eudicotyledons</taxon>
        <taxon>Gunneridae</taxon>
        <taxon>Pentapetalae</taxon>
        <taxon>rosids</taxon>
        <taxon>fabids</taxon>
        <taxon>Fabales</taxon>
        <taxon>Fabaceae</taxon>
        <taxon>Papilionoideae</taxon>
        <taxon>50 kb inversion clade</taxon>
        <taxon>dalbergioids sensu lato</taxon>
        <taxon>Dalbergieae</taxon>
        <taxon>Pterocarpus clade</taxon>
        <taxon>Stylosanthes</taxon>
    </lineage>
</organism>
<reference evidence="2 3" key="1">
    <citation type="journal article" date="2023" name="Plants (Basel)">
        <title>Bridging the Gap: Combining Genomics and Transcriptomics Approaches to Understand Stylosanthes scabra, an Orphan Legume from the Brazilian Caatinga.</title>
        <authorList>
            <person name="Ferreira-Neto J.R.C."/>
            <person name="da Silva M.D."/>
            <person name="Binneck E."/>
            <person name="de Melo N.F."/>
            <person name="da Silva R.H."/>
            <person name="de Melo A.L.T.M."/>
            <person name="Pandolfi V."/>
            <person name="Bustamante F.O."/>
            <person name="Brasileiro-Vidal A.C."/>
            <person name="Benko-Iseppon A.M."/>
        </authorList>
    </citation>
    <scope>NUCLEOTIDE SEQUENCE [LARGE SCALE GENOMIC DNA]</scope>
    <source>
        <tissue evidence="2">Leaves</tissue>
    </source>
</reference>
<evidence type="ECO:0000313" key="3">
    <source>
        <dbReference type="Proteomes" id="UP001341840"/>
    </source>
</evidence>
<comment type="caution">
    <text evidence="2">The sequence shown here is derived from an EMBL/GenBank/DDBJ whole genome shotgun (WGS) entry which is preliminary data.</text>
</comment>
<feature type="region of interest" description="Disordered" evidence="1">
    <location>
        <begin position="12"/>
        <end position="32"/>
    </location>
</feature>
<dbReference type="EMBL" id="JASCZI010120858">
    <property type="protein sequence ID" value="MED6156155.1"/>
    <property type="molecule type" value="Genomic_DNA"/>
</dbReference>
<dbReference type="Proteomes" id="UP001341840">
    <property type="component" value="Unassembled WGS sequence"/>
</dbReference>
<sequence length="162" mass="18470">MAMATKRLLSMLKPFNVSSPPPSQTHPQSSMELPDATLARKVRREILNERRKRARVLECPVSGQATHKKNTTFTWHQWTISISWIQSRKCTGSKKRRGFQYYSTEATPAKCAACKLKASNRPQTASQFRRSAAQTKDNNGHHAECYHLGFAQHENEHCDALF</sequence>
<keyword evidence="3" id="KW-1185">Reference proteome</keyword>
<gene>
    <name evidence="2" type="ORF">PIB30_011885</name>
</gene>
<evidence type="ECO:0000256" key="1">
    <source>
        <dbReference type="SAM" id="MobiDB-lite"/>
    </source>
</evidence>